<organism evidence="1">
    <name type="scientific">Salmonella enterica</name>
    <name type="common">Salmonella choleraesuis</name>
    <dbReference type="NCBI Taxonomy" id="28901"/>
    <lineage>
        <taxon>Bacteria</taxon>
        <taxon>Pseudomonadati</taxon>
        <taxon>Pseudomonadota</taxon>
        <taxon>Gammaproteobacteria</taxon>
        <taxon>Enterobacterales</taxon>
        <taxon>Enterobacteriaceae</taxon>
        <taxon>Salmonella</taxon>
    </lineage>
</organism>
<dbReference type="AlphaFoldDB" id="A0A747KA85"/>
<proteinExistence type="predicted"/>
<sequence length="176" mass="21600">MICGGVISDERSRSNTCSEACSKEKLQQIQLKYYVLHSGEDGFSQKRYKQAKTREKADPSLRERRIARLREYNKRPDIVEKKRQRYRAYYHNFREEIQTQRRMFFASLPPDEQEEIKNKRRQYDREYKRRFREWLQDNPGIHEEIKARNRMLSRERERRNALAELLRESQQLLGKK</sequence>
<dbReference type="EMBL" id="DAAVGD010000001">
    <property type="protein sequence ID" value="HAF4525764.1"/>
    <property type="molecule type" value="Genomic_DNA"/>
</dbReference>
<reference evidence="1" key="1">
    <citation type="journal article" date="2018" name="Genome Biol.">
        <title>SKESA: strategic k-mer extension for scrupulous assemblies.</title>
        <authorList>
            <person name="Souvorov A."/>
            <person name="Agarwala R."/>
            <person name="Lipman D.J."/>
        </authorList>
    </citation>
    <scope>NUCLEOTIDE SEQUENCE</scope>
    <source>
        <strain evidence="1">MA.AU170 KAK-R</strain>
    </source>
</reference>
<comment type="caution">
    <text evidence="1">The sequence shown here is derived from an EMBL/GenBank/DDBJ whole genome shotgun (WGS) entry which is preliminary data.</text>
</comment>
<name>A0A747KA85_SALER</name>
<protein>
    <submittedName>
        <fullName evidence="1">Uncharacterized protein</fullName>
    </submittedName>
</protein>
<evidence type="ECO:0000313" key="1">
    <source>
        <dbReference type="EMBL" id="HAF4525764.1"/>
    </source>
</evidence>
<reference evidence="1" key="2">
    <citation type="submission" date="2020-02" db="EMBL/GenBank/DDBJ databases">
        <authorList>
            <consortium name="NCBI Pathogen Detection Project"/>
        </authorList>
    </citation>
    <scope>NUCLEOTIDE SEQUENCE</scope>
    <source>
        <strain evidence="1">MA.AU170 KAK-R</strain>
    </source>
</reference>
<accession>A0A747KA85</accession>
<gene>
    <name evidence="1" type="ORF">G8M86_001100</name>
</gene>